<comment type="caution">
    <text evidence="5">The sequence shown here is derived from an EMBL/GenBank/DDBJ whole genome shotgun (WGS) entry which is preliminary data.</text>
</comment>
<feature type="domain" description="Dehydrogenase E1 component" evidence="4">
    <location>
        <begin position="13"/>
        <end position="295"/>
    </location>
</feature>
<dbReference type="GO" id="GO:0004739">
    <property type="term" value="F:pyruvate dehydrogenase (acetyl-transferring) activity"/>
    <property type="evidence" value="ECO:0007669"/>
    <property type="project" value="TreeGrafter"/>
</dbReference>
<dbReference type="EMBL" id="BNCI01000001">
    <property type="protein sequence ID" value="GHF12950.1"/>
    <property type="molecule type" value="Genomic_DNA"/>
</dbReference>
<dbReference type="RefSeq" id="WP_191249849.1">
    <property type="nucleotide sequence ID" value="NZ_BNCI01000001.1"/>
</dbReference>
<evidence type="ECO:0000256" key="2">
    <source>
        <dbReference type="ARBA" id="ARBA00023002"/>
    </source>
</evidence>
<reference evidence="5" key="2">
    <citation type="submission" date="2020-09" db="EMBL/GenBank/DDBJ databases">
        <authorList>
            <person name="Sun Q."/>
            <person name="Kim S."/>
        </authorList>
    </citation>
    <scope>NUCLEOTIDE SEQUENCE</scope>
    <source>
        <strain evidence="5">KCTC 42590</strain>
    </source>
</reference>
<comment type="cofactor">
    <cofactor evidence="1">
        <name>thiamine diphosphate</name>
        <dbReference type="ChEBI" id="CHEBI:58937"/>
    </cofactor>
</comment>
<evidence type="ECO:0000313" key="6">
    <source>
        <dbReference type="Proteomes" id="UP000630923"/>
    </source>
</evidence>
<evidence type="ECO:0000259" key="4">
    <source>
        <dbReference type="Pfam" id="PF00676"/>
    </source>
</evidence>
<dbReference type="Gene3D" id="3.40.50.970">
    <property type="match status" value="1"/>
</dbReference>
<dbReference type="GO" id="GO:0006086">
    <property type="term" value="P:pyruvate decarboxylation to acetyl-CoA"/>
    <property type="evidence" value="ECO:0007669"/>
    <property type="project" value="TreeGrafter"/>
</dbReference>
<organism evidence="5 6">
    <name type="scientific">Kordiimonas sediminis</name>
    <dbReference type="NCBI Taxonomy" id="1735581"/>
    <lineage>
        <taxon>Bacteria</taxon>
        <taxon>Pseudomonadati</taxon>
        <taxon>Pseudomonadota</taxon>
        <taxon>Alphaproteobacteria</taxon>
        <taxon>Kordiimonadales</taxon>
        <taxon>Kordiimonadaceae</taxon>
        <taxon>Kordiimonas</taxon>
    </lineage>
</organism>
<dbReference type="InterPro" id="IPR001017">
    <property type="entry name" value="DH_E1"/>
</dbReference>
<protein>
    <submittedName>
        <fullName evidence="5">ABC transporter substrate-binding protein</fullName>
    </submittedName>
</protein>
<accession>A0A919AKK5</accession>
<gene>
    <name evidence="5" type="primary">acoA</name>
    <name evidence="5" type="ORF">GCM10017044_03650</name>
</gene>
<dbReference type="Pfam" id="PF00676">
    <property type="entry name" value="E1_dh"/>
    <property type="match status" value="1"/>
</dbReference>
<sequence length="328" mass="34049">MDIEILGKYLFKAAFIRSFEQRLAQFSQKGLVPGLLHLCLGAEVFEVILCSKLDSSCDQVTGSHRSHGLALAMETDPVSVAAEILGLEAGLSAGIGGTQHLLAPESGFLSSNGIVGGQVPMAAGAALSAKVRGTGGIAVTVFGDGAFNQGAISETMNLAAVLSLPVLFIVENNGLGQSTAAGYATAGSVIQRVRSLGIAAERVDSNDIEAVDTVTDTMTAWVRNNGSPAVIEALVPRLGGHYHGENEAYLGDQKVPDPLHTLETKALNSGLAEDQIQDILSRARQDADSAVEQAAKLYPAGESLMAKWSAKLHWNSGVGLLQAGGTDT</sequence>
<dbReference type="PANTHER" id="PTHR11516:SF41">
    <property type="entry name" value="3-METHYL-2-OXOBUTANOATE DEHYDROGENASE SUBUNIT ALPHA"/>
    <property type="match status" value="1"/>
</dbReference>
<dbReference type="SUPFAM" id="SSF52518">
    <property type="entry name" value="Thiamin diphosphate-binding fold (THDP-binding)"/>
    <property type="match status" value="1"/>
</dbReference>
<dbReference type="CDD" id="cd02000">
    <property type="entry name" value="TPP_E1_PDC_ADC_BCADC"/>
    <property type="match status" value="1"/>
</dbReference>
<evidence type="ECO:0000256" key="3">
    <source>
        <dbReference type="ARBA" id="ARBA00023052"/>
    </source>
</evidence>
<dbReference type="InterPro" id="IPR050642">
    <property type="entry name" value="PDH_E1_Alpha_Subunit"/>
</dbReference>
<evidence type="ECO:0000313" key="5">
    <source>
        <dbReference type="EMBL" id="GHF12950.1"/>
    </source>
</evidence>
<keyword evidence="2" id="KW-0560">Oxidoreductase</keyword>
<name>A0A919AKK5_9PROT</name>
<dbReference type="PANTHER" id="PTHR11516">
    <property type="entry name" value="PYRUVATE DEHYDROGENASE E1 COMPONENT, ALPHA SUBUNIT BACTERIAL AND ORGANELLAR"/>
    <property type="match status" value="1"/>
</dbReference>
<keyword evidence="3" id="KW-0786">Thiamine pyrophosphate</keyword>
<keyword evidence="6" id="KW-1185">Reference proteome</keyword>
<dbReference type="Proteomes" id="UP000630923">
    <property type="component" value="Unassembled WGS sequence"/>
</dbReference>
<dbReference type="InterPro" id="IPR029061">
    <property type="entry name" value="THDP-binding"/>
</dbReference>
<dbReference type="AlphaFoldDB" id="A0A919AKK5"/>
<evidence type="ECO:0000256" key="1">
    <source>
        <dbReference type="ARBA" id="ARBA00001964"/>
    </source>
</evidence>
<reference evidence="5" key="1">
    <citation type="journal article" date="2014" name="Int. J. Syst. Evol. Microbiol.">
        <title>Complete genome sequence of Corynebacterium casei LMG S-19264T (=DSM 44701T), isolated from a smear-ripened cheese.</title>
        <authorList>
            <consortium name="US DOE Joint Genome Institute (JGI-PGF)"/>
            <person name="Walter F."/>
            <person name="Albersmeier A."/>
            <person name="Kalinowski J."/>
            <person name="Ruckert C."/>
        </authorList>
    </citation>
    <scope>NUCLEOTIDE SEQUENCE</scope>
    <source>
        <strain evidence="5">KCTC 42590</strain>
    </source>
</reference>
<proteinExistence type="predicted"/>